<dbReference type="SMART" id="SM00325">
    <property type="entry name" value="RhoGEF"/>
    <property type="match status" value="1"/>
</dbReference>
<dbReference type="GO" id="GO:0005737">
    <property type="term" value="C:cytoplasm"/>
    <property type="evidence" value="ECO:0007669"/>
    <property type="project" value="TreeGrafter"/>
</dbReference>
<accession>A0A2R6PJ56</accession>
<evidence type="ECO:0000259" key="10">
    <source>
        <dbReference type="PROSITE" id="PS50003"/>
    </source>
</evidence>
<feature type="region of interest" description="Disordered" evidence="9">
    <location>
        <begin position="947"/>
        <end position="977"/>
    </location>
</feature>
<dbReference type="InterPro" id="IPR051092">
    <property type="entry name" value="FYVE_RhoGEF_PH"/>
</dbReference>
<dbReference type="GO" id="GO:0008270">
    <property type="term" value="F:zinc ion binding"/>
    <property type="evidence" value="ECO:0007669"/>
    <property type="project" value="UniProtKB-KW"/>
</dbReference>
<keyword evidence="4" id="KW-0479">Metal-binding</keyword>
<protein>
    <submittedName>
        <fullName evidence="13">Uncharacterized protein</fullName>
    </submittedName>
</protein>
<dbReference type="PROSITE" id="PS50003">
    <property type="entry name" value="PH_DOMAIN"/>
    <property type="match status" value="1"/>
</dbReference>
<dbReference type="Pfam" id="PF01363">
    <property type="entry name" value="FYVE"/>
    <property type="match status" value="1"/>
</dbReference>
<keyword evidence="7" id="KW-0206">Cytoskeleton</keyword>
<feature type="non-terminal residue" evidence="13">
    <location>
        <position position="1"/>
    </location>
</feature>
<keyword evidence="6" id="KW-0862">Zinc</keyword>
<feature type="domain" description="DH" evidence="11">
    <location>
        <begin position="379"/>
        <end position="573"/>
    </location>
</feature>
<sequence length="1143" mass="126167">GPNFGIGIEPGAPAGLIFRDQGIKAMCGFSGVLSLLGKVETFERRSSAPSKSTARKAMLSARVAQYSRHVASTSALPAAFLHTTPAVRAASVKSKQSNIERRANRADLAGLNKPHVILGFRAGEDAKWTNCDLAKVMVTDEEIQSSPSPTLSITSSKIEQPTYSNFGVGEAEKDLLFNTLPALRTEALAVLNQKAKGTSQPAFLDKVGIATEKVEAYKANMLARVIDLRNANARGIAFENRRRCVAAFSDPEKPNDTGRPEVQENRPSKAMVDFPTCDSTQATSLSPNGPDNHIYPAPYLPFRRISLPSAPNLNHRLSVVSTASFDSMPEVPHVPVLVSTPKGVARGLRNRPSSVEAARRNQRRRETKSVVVDEQREAKRRKVINELHETERTYVDALELIYSHFLTPIVASLDTPNQLLDRAELTSIFSNFIDIWNLHRSFYSSLTSLLSASTSTSTEQEPPALSPVLLAHFPYLSLYTPFVSSFPDALSSYTALLVNNQAFATFMTTQEADPRCGKLKFRDWLLTIVQRCPRYLLLLKDLIGSTNPENPEYTSLTAVHSLVSKITDSLNASLHTHAQTLSLLAIQRSTANLPFQLVTPGRTFLKRGPLLQVIESTPKEREFLLFSDCIVWLSSADKADDADRLSRWEMLERESGVTEGSTSRPTISRTRSRSEAELSQAAGVRKRDSGLRLKLVGPARKKRQSSAGGEDKWVYKGHIDLVDLEIVVGPPREVGEQRRLEVLSPRKSFALYAFTEEERDEWCTAIRNAKAVLLVSLNVMHPNSTLTSSASTNHLRHALQAMPYSPDEEQRQPKRGRVEHFVPAIWIPDSKTESCMRCGRTFGWRRRRHHCRLCGRCVCSSCSNKTFFIRDASPKGAQKSARACDACYEAVFPVLDTAIEPQVPMTTISHLTISGLRSMPSLLLDHNANTSPSVLMAVDMENSRRPLSRIDAGSSPSYQSREPSDSAIPAVRIRPPPRPRSYIQILEDFHMHGESSPMGSPTNSRFSGRADDMSFVLDEREEDEERESQAHLSGEASPAHDPVSSPEQASPSVSLPLSMGRNEDTVRRRKRFSMPAVAIHTTPVTARPNMVGEGKSRRWSLVLGNWKGGGGHATEFADTLKHGAAATKLSELLGRHSKPQASP</sequence>
<comment type="subcellular location">
    <subcellularLocation>
        <location evidence="1">Cytoplasm</location>
        <location evidence="1">Cytoskeleton</location>
    </subcellularLocation>
</comment>
<evidence type="ECO:0000259" key="12">
    <source>
        <dbReference type="PROSITE" id="PS50178"/>
    </source>
</evidence>
<dbReference type="CDD" id="cd00160">
    <property type="entry name" value="RhoGEF"/>
    <property type="match status" value="1"/>
</dbReference>
<name>A0A2R6PJ56_9APHY</name>
<dbReference type="InterPro" id="IPR011011">
    <property type="entry name" value="Znf_FYVE_PHD"/>
</dbReference>
<dbReference type="STRING" id="98765.A0A2R6PJ56"/>
<evidence type="ECO:0000256" key="6">
    <source>
        <dbReference type="ARBA" id="ARBA00022833"/>
    </source>
</evidence>
<dbReference type="InterPro" id="IPR017455">
    <property type="entry name" value="Znf_FYVE-rel"/>
</dbReference>
<organism evidence="13 14">
    <name type="scientific">Hermanssonia centrifuga</name>
    <dbReference type="NCBI Taxonomy" id="98765"/>
    <lineage>
        <taxon>Eukaryota</taxon>
        <taxon>Fungi</taxon>
        <taxon>Dikarya</taxon>
        <taxon>Basidiomycota</taxon>
        <taxon>Agaricomycotina</taxon>
        <taxon>Agaricomycetes</taxon>
        <taxon>Polyporales</taxon>
        <taxon>Meruliaceae</taxon>
        <taxon>Hermanssonia</taxon>
    </lineage>
</organism>
<dbReference type="GO" id="GO:0005856">
    <property type="term" value="C:cytoskeleton"/>
    <property type="evidence" value="ECO:0007669"/>
    <property type="project" value="UniProtKB-SubCell"/>
</dbReference>
<evidence type="ECO:0000256" key="5">
    <source>
        <dbReference type="ARBA" id="ARBA00022771"/>
    </source>
</evidence>
<feature type="compositionally biased region" description="Polar residues" evidence="9">
    <location>
        <begin position="1045"/>
        <end position="1055"/>
    </location>
</feature>
<dbReference type="Proteomes" id="UP000186601">
    <property type="component" value="Unassembled WGS sequence"/>
</dbReference>
<dbReference type="Gene3D" id="1.20.900.10">
    <property type="entry name" value="Dbl homology (DH) domain"/>
    <property type="match status" value="1"/>
</dbReference>
<feature type="domain" description="FYVE-type" evidence="12">
    <location>
        <begin position="829"/>
        <end position="892"/>
    </location>
</feature>
<dbReference type="Pfam" id="PF00621">
    <property type="entry name" value="RhoGEF"/>
    <property type="match status" value="1"/>
</dbReference>
<dbReference type="SUPFAM" id="SSF57903">
    <property type="entry name" value="FYVE/PHD zinc finger"/>
    <property type="match status" value="1"/>
</dbReference>
<evidence type="ECO:0000313" key="14">
    <source>
        <dbReference type="Proteomes" id="UP000186601"/>
    </source>
</evidence>
<feature type="region of interest" description="Disordered" evidence="9">
    <location>
        <begin position="345"/>
        <end position="373"/>
    </location>
</feature>
<dbReference type="SUPFAM" id="SSF48065">
    <property type="entry name" value="DBL homology domain (DH-domain)"/>
    <property type="match status" value="1"/>
</dbReference>
<feature type="region of interest" description="Disordered" evidence="9">
    <location>
        <begin position="1019"/>
        <end position="1066"/>
    </location>
</feature>
<dbReference type="PROSITE" id="PS50178">
    <property type="entry name" value="ZF_FYVE"/>
    <property type="match status" value="1"/>
</dbReference>
<dbReference type="OrthoDB" id="660555at2759"/>
<reference evidence="13 14" key="1">
    <citation type="submission" date="2018-02" db="EMBL/GenBank/DDBJ databases">
        <title>Genome sequence of the basidiomycete white-rot fungus Phlebia centrifuga.</title>
        <authorList>
            <person name="Granchi Z."/>
            <person name="Peng M."/>
            <person name="de Vries R.P."/>
            <person name="Hilden K."/>
            <person name="Makela M.R."/>
            <person name="Grigoriev I."/>
            <person name="Riley R."/>
        </authorList>
    </citation>
    <scope>NUCLEOTIDE SEQUENCE [LARGE SCALE GENOMIC DNA]</scope>
    <source>
        <strain evidence="13 14">FBCC195</strain>
    </source>
</reference>
<dbReference type="PANTHER" id="PTHR12673:SF159">
    <property type="entry name" value="LD03170P"/>
    <property type="match status" value="1"/>
</dbReference>
<evidence type="ECO:0000259" key="11">
    <source>
        <dbReference type="PROSITE" id="PS50010"/>
    </source>
</evidence>
<feature type="region of interest" description="Disordered" evidence="9">
    <location>
        <begin position="653"/>
        <end position="685"/>
    </location>
</feature>
<dbReference type="SUPFAM" id="SSF50729">
    <property type="entry name" value="PH domain-like"/>
    <property type="match status" value="1"/>
</dbReference>
<dbReference type="EMBL" id="MLYV02000481">
    <property type="protein sequence ID" value="PSR92066.1"/>
    <property type="molecule type" value="Genomic_DNA"/>
</dbReference>
<dbReference type="InterPro" id="IPR000306">
    <property type="entry name" value="Znf_FYVE"/>
</dbReference>
<evidence type="ECO:0000256" key="9">
    <source>
        <dbReference type="SAM" id="MobiDB-lite"/>
    </source>
</evidence>
<evidence type="ECO:0000256" key="2">
    <source>
        <dbReference type="ARBA" id="ARBA00022490"/>
    </source>
</evidence>
<dbReference type="PANTHER" id="PTHR12673">
    <property type="entry name" value="FACIOGENITAL DYSPLASIA PROTEIN"/>
    <property type="match status" value="1"/>
</dbReference>
<keyword evidence="2" id="KW-0963">Cytoplasm</keyword>
<comment type="caution">
    <text evidence="13">The sequence shown here is derived from an EMBL/GenBank/DDBJ whole genome shotgun (WGS) entry which is preliminary data.</text>
</comment>
<evidence type="ECO:0000256" key="7">
    <source>
        <dbReference type="ARBA" id="ARBA00023212"/>
    </source>
</evidence>
<keyword evidence="3" id="KW-0344">Guanine-nucleotide releasing factor</keyword>
<dbReference type="InterPro" id="IPR011993">
    <property type="entry name" value="PH-like_dom_sf"/>
</dbReference>
<dbReference type="GO" id="GO:0005085">
    <property type="term" value="F:guanyl-nucleotide exchange factor activity"/>
    <property type="evidence" value="ECO:0007669"/>
    <property type="project" value="UniProtKB-KW"/>
</dbReference>
<keyword evidence="14" id="KW-1185">Reference proteome</keyword>
<dbReference type="SMART" id="SM00233">
    <property type="entry name" value="PH"/>
    <property type="match status" value="1"/>
</dbReference>
<proteinExistence type="predicted"/>
<evidence type="ECO:0000256" key="8">
    <source>
        <dbReference type="PROSITE-ProRule" id="PRU00091"/>
    </source>
</evidence>
<dbReference type="PROSITE" id="PS50010">
    <property type="entry name" value="DH_2"/>
    <property type="match status" value="1"/>
</dbReference>
<keyword evidence="5 8" id="KW-0863">Zinc-finger</keyword>
<dbReference type="AlphaFoldDB" id="A0A2R6PJ56"/>
<evidence type="ECO:0000256" key="3">
    <source>
        <dbReference type="ARBA" id="ARBA00022658"/>
    </source>
</evidence>
<dbReference type="InterPro" id="IPR035899">
    <property type="entry name" value="DBL_dom_sf"/>
</dbReference>
<dbReference type="Gene3D" id="2.30.29.30">
    <property type="entry name" value="Pleckstrin-homology domain (PH domain)/Phosphotyrosine-binding domain (PTB)"/>
    <property type="match status" value="1"/>
</dbReference>
<evidence type="ECO:0000313" key="13">
    <source>
        <dbReference type="EMBL" id="PSR92066.1"/>
    </source>
</evidence>
<feature type="domain" description="PH" evidence="10">
    <location>
        <begin position="603"/>
        <end position="771"/>
    </location>
</feature>
<dbReference type="InterPro" id="IPR013083">
    <property type="entry name" value="Znf_RING/FYVE/PHD"/>
</dbReference>
<dbReference type="SMART" id="SM00064">
    <property type="entry name" value="FYVE"/>
    <property type="match status" value="1"/>
</dbReference>
<dbReference type="Gene3D" id="3.30.40.10">
    <property type="entry name" value="Zinc/RING finger domain, C3HC4 (zinc finger)"/>
    <property type="match status" value="1"/>
</dbReference>
<gene>
    <name evidence="13" type="ORF">PHLCEN_2v4782</name>
</gene>
<dbReference type="InterPro" id="IPR000219">
    <property type="entry name" value="DH_dom"/>
</dbReference>
<evidence type="ECO:0000256" key="4">
    <source>
        <dbReference type="ARBA" id="ARBA00022723"/>
    </source>
</evidence>
<evidence type="ECO:0000256" key="1">
    <source>
        <dbReference type="ARBA" id="ARBA00004245"/>
    </source>
</evidence>
<dbReference type="InterPro" id="IPR001849">
    <property type="entry name" value="PH_domain"/>
</dbReference>